<reference evidence="3" key="3">
    <citation type="submission" date="2020-10" db="UniProtKB">
        <authorList>
            <consortium name="WormBaseParasite"/>
        </authorList>
    </citation>
    <scope>IDENTIFICATION</scope>
</reference>
<gene>
    <name evidence="1" type="ORF">EgrG_002043600</name>
</gene>
<evidence type="ECO:0000313" key="1">
    <source>
        <dbReference type="EMBL" id="CDS23618.1"/>
    </source>
</evidence>
<organism evidence="1">
    <name type="scientific">Echinococcus granulosus</name>
    <name type="common">Hydatid tapeworm</name>
    <dbReference type="NCBI Taxonomy" id="6210"/>
    <lineage>
        <taxon>Eukaryota</taxon>
        <taxon>Metazoa</taxon>
        <taxon>Spiralia</taxon>
        <taxon>Lophotrochozoa</taxon>
        <taxon>Platyhelminthes</taxon>
        <taxon>Cestoda</taxon>
        <taxon>Eucestoda</taxon>
        <taxon>Cyclophyllidea</taxon>
        <taxon>Taeniidae</taxon>
        <taxon>Echinococcus</taxon>
        <taxon>Echinococcus granulosus group</taxon>
    </lineage>
</organism>
<reference evidence="1 2" key="1">
    <citation type="journal article" date="2013" name="Nature">
        <title>The genomes of four tapeworm species reveal adaptations to parasitism.</title>
        <authorList>
            <person name="Tsai I.J."/>
            <person name="Zarowiecki M."/>
            <person name="Holroyd N."/>
            <person name="Garciarrubio A."/>
            <person name="Sanchez-Flores A."/>
            <person name="Brooks K.L."/>
            <person name="Tracey A."/>
            <person name="Bobes R.J."/>
            <person name="Fragoso G."/>
            <person name="Sciutto E."/>
            <person name="Aslett M."/>
            <person name="Beasley H."/>
            <person name="Bennett H.M."/>
            <person name="Cai J."/>
            <person name="Camicia F."/>
            <person name="Clark R."/>
            <person name="Cucher M."/>
            <person name="De Silva N."/>
            <person name="Day T.A."/>
            <person name="Deplazes P."/>
            <person name="Estrada K."/>
            <person name="Fernandez C."/>
            <person name="Holland P.W."/>
            <person name="Hou J."/>
            <person name="Hu S."/>
            <person name="Huckvale T."/>
            <person name="Hung S.S."/>
            <person name="Kamenetzky L."/>
            <person name="Keane J.A."/>
            <person name="Kiss F."/>
            <person name="Koziol U."/>
            <person name="Lambert O."/>
            <person name="Liu K."/>
            <person name="Luo X."/>
            <person name="Luo Y."/>
            <person name="Macchiaroli N."/>
            <person name="Nichol S."/>
            <person name="Paps J."/>
            <person name="Parkinson J."/>
            <person name="Pouchkina-Stantcheva N."/>
            <person name="Riddiford N."/>
            <person name="Rosenzvit M."/>
            <person name="Salinas G."/>
            <person name="Wasmuth J.D."/>
            <person name="Zamanian M."/>
            <person name="Zheng Y."/>
            <person name="Cai X."/>
            <person name="Soberon X."/>
            <person name="Olson P.D."/>
            <person name="Laclette J.P."/>
            <person name="Brehm K."/>
            <person name="Berriman M."/>
            <person name="Garciarrubio A."/>
            <person name="Bobes R.J."/>
            <person name="Fragoso G."/>
            <person name="Sanchez-Flores A."/>
            <person name="Estrada K."/>
            <person name="Cevallos M.A."/>
            <person name="Morett E."/>
            <person name="Gonzalez V."/>
            <person name="Portillo T."/>
            <person name="Ochoa-Leyva A."/>
            <person name="Jose M.V."/>
            <person name="Sciutto E."/>
            <person name="Landa A."/>
            <person name="Jimenez L."/>
            <person name="Valdes V."/>
            <person name="Carrero J.C."/>
            <person name="Larralde C."/>
            <person name="Morales-Montor J."/>
            <person name="Limon-Lason J."/>
            <person name="Soberon X."/>
            <person name="Laclette J.P."/>
        </authorList>
    </citation>
    <scope>NUCLEOTIDE SEQUENCE [LARGE SCALE GENOMIC DNA]</scope>
</reference>
<proteinExistence type="predicted"/>
<evidence type="ECO:0000313" key="3">
    <source>
        <dbReference type="WBParaSite" id="EgrG_002043600"/>
    </source>
</evidence>
<sequence>MLRTVNLARARSNNDDSHRGPRCDGAHFVVEEVRVLPFTINSKQVMTTGLFPDFVQNRFIRRSRLQPKSGTGGVAFAPNFEFVVFRRESMMMEKCSILTCRPLTYPTRSVDGPAGLIVVVGSEVVKLVFLGCEALATVSLIACPAGVAGGDANIIFESCGSVVDSPTG</sequence>
<reference evidence="1" key="2">
    <citation type="submission" date="2014-06" db="EMBL/GenBank/DDBJ databases">
        <authorList>
            <person name="Aslett M."/>
        </authorList>
    </citation>
    <scope>NUCLEOTIDE SEQUENCE</scope>
</reference>
<name>A0A068WTX9_ECHGR</name>
<dbReference type="Proteomes" id="UP000492820">
    <property type="component" value="Unassembled WGS sequence"/>
</dbReference>
<dbReference type="AlphaFoldDB" id="A0A068WTX9"/>
<protein>
    <submittedName>
        <fullName evidence="1 3">Uncharacterized protein</fullName>
    </submittedName>
</protein>
<evidence type="ECO:0000313" key="2">
    <source>
        <dbReference type="Proteomes" id="UP000492820"/>
    </source>
</evidence>
<dbReference type="EMBL" id="LK028592">
    <property type="protein sequence ID" value="CDS23618.1"/>
    <property type="molecule type" value="Genomic_DNA"/>
</dbReference>
<dbReference type="WBParaSite" id="EgrG_002043600">
    <property type="protein sequence ID" value="EgrG_002043600"/>
    <property type="gene ID" value="EgrG_002043600"/>
</dbReference>
<accession>A0A068WTX9</accession>